<dbReference type="SUPFAM" id="SSF51366">
    <property type="entry name" value="Ribulose-phoshate binding barrel"/>
    <property type="match status" value="1"/>
</dbReference>
<comment type="pathway">
    <text evidence="2 8">Amino-acid biosynthesis; L-tryptophan biosynthesis; L-tryptophan from chorismate: step 4/5.</text>
</comment>
<feature type="domain" description="Indole-3-glycerol phosphate synthase" evidence="9">
    <location>
        <begin position="5"/>
        <end position="243"/>
    </location>
</feature>
<keyword evidence="4 8" id="KW-0210">Decarboxylase</keyword>
<dbReference type="CDD" id="cd00331">
    <property type="entry name" value="IGPS"/>
    <property type="match status" value="1"/>
</dbReference>
<dbReference type="NCBIfam" id="NF001377">
    <property type="entry name" value="PRK00278.2-4"/>
    <property type="match status" value="1"/>
</dbReference>
<keyword evidence="3 8" id="KW-0028">Amino-acid biosynthesis</keyword>
<evidence type="ECO:0000256" key="7">
    <source>
        <dbReference type="ARBA" id="ARBA00023239"/>
    </source>
</evidence>
<comment type="caution">
    <text evidence="10">The sequence shown here is derived from an EMBL/GenBank/DDBJ whole genome shotgun (WGS) entry which is preliminary data.</text>
</comment>
<evidence type="ECO:0000259" key="9">
    <source>
        <dbReference type="Pfam" id="PF00218"/>
    </source>
</evidence>
<evidence type="ECO:0000313" key="11">
    <source>
        <dbReference type="Proteomes" id="UP001596022"/>
    </source>
</evidence>
<dbReference type="EC" id="4.1.1.48" evidence="8"/>
<evidence type="ECO:0000256" key="1">
    <source>
        <dbReference type="ARBA" id="ARBA00001633"/>
    </source>
</evidence>
<keyword evidence="11" id="KW-1185">Reference proteome</keyword>
<dbReference type="Pfam" id="PF00218">
    <property type="entry name" value="IGPS"/>
    <property type="match status" value="1"/>
</dbReference>
<protein>
    <recommendedName>
        <fullName evidence="8">Indole-3-glycerol phosphate synthase</fullName>
        <shortName evidence="8">IGPS</shortName>
        <ecNumber evidence="8">4.1.1.48</ecNumber>
    </recommendedName>
</protein>
<evidence type="ECO:0000256" key="4">
    <source>
        <dbReference type="ARBA" id="ARBA00022793"/>
    </source>
</evidence>
<dbReference type="PROSITE" id="PS00614">
    <property type="entry name" value="IGPS"/>
    <property type="match status" value="1"/>
</dbReference>
<evidence type="ECO:0000256" key="3">
    <source>
        <dbReference type="ARBA" id="ARBA00022605"/>
    </source>
</evidence>
<dbReference type="InterPro" id="IPR013785">
    <property type="entry name" value="Aldolase_TIM"/>
</dbReference>
<evidence type="ECO:0000256" key="5">
    <source>
        <dbReference type="ARBA" id="ARBA00022822"/>
    </source>
</evidence>
<dbReference type="InterPro" id="IPR011060">
    <property type="entry name" value="RibuloseP-bd_barrel"/>
</dbReference>
<evidence type="ECO:0000256" key="8">
    <source>
        <dbReference type="HAMAP-Rule" id="MF_00134"/>
    </source>
</evidence>
<evidence type="ECO:0000256" key="2">
    <source>
        <dbReference type="ARBA" id="ARBA00004696"/>
    </source>
</evidence>
<proteinExistence type="inferred from homology"/>
<dbReference type="PANTHER" id="PTHR22854:SF2">
    <property type="entry name" value="INDOLE-3-GLYCEROL-PHOSPHATE SYNTHASE"/>
    <property type="match status" value="1"/>
</dbReference>
<organism evidence="10 11">
    <name type="scientific">Camelliibacillus cellulosilyticus</name>
    <dbReference type="NCBI Taxonomy" id="2174486"/>
    <lineage>
        <taxon>Bacteria</taxon>
        <taxon>Bacillati</taxon>
        <taxon>Bacillota</taxon>
        <taxon>Bacilli</taxon>
        <taxon>Bacillales</taxon>
        <taxon>Sporolactobacillaceae</taxon>
        <taxon>Camelliibacillus</taxon>
    </lineage>
</organism>
<sequence length="254" mass="28101">MLEQIIQTKKEELKYFSMPSHKADHPPRSLWEALLHPHRQIGLIAEVKKASPSKGLLTQTFAPVAAAVAYEKAGADAVSVLTDRTYFQGSPAFLEAIKQTVELPVLRKDFLIDRRQIEESRRIGADAILLIAALLSPATLYDFYREAGELGLECLVEVHNRAELQRILDVFQPDIIGVNNRDLRTFQTSIETTLDLFGDLPKDSVIVSESGIKNKADIDKVTTAGVNGVLVGEALMISESPETGIFRLFGDDQT</sequence>
<keyword evidence="5 8" id="KW-0822">Tryptophan biosynthesis</keyword>
<keyword evidence="7 8" id="KW-0456">Lyase</keyword>
<gene>
    <name evidence="8 10" type="primary">trpC</name>
    <name evidence="10" type="ORF">ACFO4N_03570</name>
</gene>
<keyword evidence="6 8" id="KW-0057">Aromatic amino acid biosynthesis</keyword>
<evidence type="ECO:0000256" key="6">
    <source>
        <dbReference type="ARBA" id="ARBA00023141"/>
    </source>
</evidence>
<dbReference type="InterPro" id="IPR001468">
    <property type="entry name" value="Indole-3-GlycerolPSynthase_CS"/>
</dbReference>
<dbReference type="GO" id="GO:0004425">
    <property type="term" value="F:indole-3-glycerol-phosphate synthase activity"/>
    <property type="evidence" value="ECO:0007669"/>
    <property type="project" value="UniProtKB-EC"/>
</dbReference>
<name>A0ABV9GHN5_9BACL</name>
<dbReference type="RefSeq" id="WP_376844828.1">
    <property type="nucleotide sequence ID" value="NZ_JBHSFW010000001.1"/>
</dbReference>
<dbReference type="InterPro" id="IPR013798">
    <property type="entry name" value="Indole-3-glycerol_P_synth_dom"/>
</dbReference>
<dbReference type="HAMAP" id="MF_00134_B">
    <property type="entry name" value="IGPS_B"/>
    <property type="match status" value="1"/>
</dbReference>
<comment type="similarity">
    <text evidence="8">Belongs to the TrpC family.</text>
</comment>
<reference evidence="11" key="1">
    <citation type="journal article" date="2019" name="Int. J. Syst. Evol. Microbiol.">
        <title>The Global Catalogue of Microorganisms (GCM) 10K type strain sequencing project: providing services to taxonomists for standard genome sequencing and annotation.</title>
        <authorList>
            <consortium name="The Broad Institute Genomics Platform"/>
            <consortium name="The Broad Institute Genome Sequencing Center for Infectious Disease"/>
            <person name="Wu L."/>
            <person name="Ma J."/>
        </authorList>
    </citation>
    <scope>NUCLEOTIDE SEQUENCE [LARGE SCALE GENOMIC DNA]</scope>
    <source>
        <strain evidence="11">CGMCC 1.16306</strain>
    </source>
</reference>
<dbReference type="EMBL" id="JBHSFW010000001">
    <property type="protein sequence ID" value="MFC4617804.1"/>
    <property type="molecule type" value="Genomic_DNA"/>
</dbReference>
<dbReference type="Gene3D" id="3.20.20.70">
    <property type="entry name" value="Aldolase class I"/>
    <property type="match status" value="1"/>
</dbReference>
<dbReference type="Proteomes" id="UP001596022">
    <property type="component" value="Unassembled WGS sequence"/>
</dbReference>
<dbReference type="InterPro" id="IPR045186">
    <property type="entry name" value="Indole-3-glycerol_P_synth"/>
</dbReference>
<dbReference type="PANTHER" id="PTHR22854">
    <property type="entry name" value="TRYPTOPHAN BIOSYNTHESIS PROTEIN"/>
    <property type="match status" value="1"/>
</dbReference>
<evidence type="ECO:0000313" key="10">
    <source>
        <dbReference type="EMBL" id="MFC4617804.1"/>
    </source>
</evidence>
<accession>A0ABV9GHN5</accession>
<comment type="catalytic activity">
    <reaction evidence="1 8">
        <text>1-(2-carboxyphenylamino)-1-deoxy-D-ribulose 5-phosphate + H(+) = (1S,2R)-1-C-(indol-3-yl)glycerol 3-phosphate + CO2 + H2O</text>
        <dbReference type="Rhea" id="RHEA:23476"/>
        <dbReference type="ChEBI" id="CHEBI:15377"/>
        <dbReference type="ChEBI" id="CHEBI:15378"/>
        <dbReference type="ChEBI" id="CHEBI:16526"/>
        <dbReference type="ChEBI" id="CHEBI:58613"/>
        <dbReference type="ChEBI" id="CHEBI:58866"/>
        <dbReference type="EC" id="4.1.1.48"/>
    </reaction>
</comment>